<dbReference type="Proteomes" id="UP000015354">
    <property type="component" value="Unassembled WGS sequence"/>
</dbReference>
<evidence type="ECO:0000259" key="2">
    <source>
        <dbReference type="SMART" id="SM00960"/>
    </source>
</evidence>
<reference evidence="3 4" key="1">
    <citation type="journal article" date="2013" name="PLoS ONE">
        <title>Predicting the Proteins of Angomonas deanei, Strigomonas culicis and Their Respective Endosymbionts Reveals New Aspects of the Trypanosomatidae Family.</title>
        <authorList>
            <person name="Motta M.C."/>
            <person name="Martins A.C."/>
            <person name="de Souza S.S."/>
            <person name="Catta-Preta C.M."/>
            <person name="Silva R."/>
            <person name="Klein C.C."/>
            <person name="de Almeida L.G."/>
            <person name="de Lima Cunha O."/>
            <person name="Ciapina L.P."/>
            <person name="Brocchi M."/>
            <person name="Colabardini A.C."/>
            <person name="de Araujo Lima B."/>
            <person name="Machado C.R."/>
            <person name="de Almeida Soares C.M."/>
            <person name="Probst C.M."/>
            <person name="de Menezes C.B."/>
            <person name="Thompson C.E."/>
            <person name="Bartholomeu D.C."/>
            <person name="Gradia D.F."/>
            <person name="Pavoni D.P."/>
            <person name="Grisard E.C."/>
            <person name="Fantinatti-Garboggini F."/>
            <person name="Marchini F.K."/>
            <person name="Rodrigues-Luiz G.F."/>
            <person name="Wagner G."/>
            <person name="Goldman G.H."/>
            <person name="Fietto J.L."/>
            <person name="Elias M.C."/>
            <person name="Goldman M.H."/>
            <person name="Sagot M.F."/>
            <person name="Pereira M."/>
            <person name="Stoco P.H."/>
            <person name="de Mendonca-Neto R.P."/>
            <person name="Teixeira S.M."/>
            <person name="Maciel T.E."/>
            <person name="de Oliveira Mendes T.A."/>
            <person name="Urmenyi T.P."/>
            <person name="de Souza W."/>
            <person name="Schenkman S."/>
            <person name="de Vasconcelos A.T."/>
        </authorList>
    </citation>
    <scope>NUCLEOTIDE SEQUENCE [LARGE SCALE GENOMIC DNA]</scope>
</reference>
<dbReference type="PANTHER" id="PTHR10779">
    <property type="entry name" value="DYNEIN LIGHT CHAIN ROADBLOCK"/>
    <property type="match status" value="1"/>
</dbReference>
<dbReference type="Gene3D" id="3.30.450.30">
    <property type="entry name" value="Dynein light chain 2a, cytoplasmic"/>
    <property type="match status" value="1"/>
</dbReference>
<accession>S9V4B6</accession>
<comment type="similarity">
    <text evidence="1">Belongs to the GAMAD family.</text>
</comment>
<proteinExistence type="inferred from homology"/>
<feature type="domain" description="Roadblock/LAMTOR2" evidence="2">
    <location>
        <begin position="9"/>
        <end position="131"/>
    </location>
</feature>
<dbReference type="InterPro" id="IPR004942">
    <property type="entry name" value="Roadblock/LAMTOR2_dom"/>
</dbReference>
<organism evidence="3 4">
    <name type="scientific">Strigomonas culicis</name>
    <dbReference type="NCBI Taxonomy" id="28005"/>
    <lineage>
        <taxon>Eukaryota</taxon>
        <taxon>Discoba</taxon>
        <taxon>Euglenozoa</taxon>
        <taxon>Kinetoplastea</taxon>
        <taxon>Metakinetoplastina</taxon>
        <taxon>Trypanosomatida</taxon>
        <taxon>Trypanosomatidae</taxon>
        <taxon>Strigomonadinae</taxon>
        <taxon>Strigomonas</taxon>
    </lineage>
</organism>
<gene>
    <name evidence="3" type="ORF">STCU_00941</name>
</gene>
<evidence type="ECO:0000256" key="1">
    <source>
        <dbReference type="ARBA" id="ARBA00007191"/>
    </source>
</evidence>
<protein>
    <submittedName>
        <fullName evidence="3">Dynein light chain roadblock-type</fullName>
    </submittedName>
</protein>
<comment type="caution">
    <text evidence="3">The sequence shown here is derived from an EMBL/GenBank/DDBJ whole genome shotgun (WGS) entry which is preliminary data.</text>
</comment>
<dbReference type="OrthoDB" id="9985637at2759"/>
<dbReference type="EMBL" id="ATMH01000941">
    <property type="protein sequence ID" value="EPY35733.1"/>
    <property type="molecule type" value="Genomic_DNA"/>
</dbReference>
<dbReference type="AlphaFoldDB" id="S9V4B6"/>
<dbReference type="SMART" id="SM00960">
    <property type="entry name" value="Robl_LC7"/>
    <property type="match status" value="1"/>
</dbReference>
<evidence type="ECO:0000313" key="4">
    <source>
        <dbReference type="Proteomes" id="UP000015354"/>
    </source>
</evidence>
<keyword evidence="4" id="KW-1185">Reference proteome</keyword>
<name>S9V4B6_9TRYP</name>
<dbReference type="Pfam" id="PF03259">
    <property type="entry name" value="Robl_LC7"/>
    <property type="match status" value="1"/>
</dbReference>
<sequence>MAAAGGSDIEELIKRVTMHPGVQGFLIINSDGICVRHSFTEASRALAVHYAALMQGLTFKTKQVLQELDSSSMANHTHHHVSVGNNNATMNNTMVSTTATGNNELQFIRLRTRKDEIIIAPDNKYILVVIQQDPSYVPSEADVTTAAPTS</sequence>
<evidence type="ECO:0000313" key="3">
    <source>
        <dbReference type="EMBL" id="EPY35733.1"/>
    </source>
</evidence>
<dbReference type="SUPFAM" id="SSF103196">
    <property type="entry name" value="Roadblock/LC7 domain"/>
    <property type="match status" value="1"/>
</dbReference>